<dbReference type="InterPro" id="IPR013783">
    <property type="entry name" value="Ig-like_fold"/>
</dbReference>
<accession>A0A7K0EJV9</accession>
<protein>
    <recommendedName>
        <fullName evidence="2">Ig-like domain-containing protein</fullName>
    </recommendedName>
</protein>
<feature type="signal peptide" evidence="1">
    <location>
        <begin position="1"/>
        <end position="34"/>
    </location>
</feature>
<sequence length="952" mass="99371">MIHSLLLTHGPSCRKNRLLAVFMFVCLTFGSARAATYYVTVSGAGAKTGADWANALDAIQLSAQVLNAQNGDVFKLAAGTYKPYGLTREEPYLRIRTNIKIYGGYTIGTETRTLGTTIFSGDTDDDNLLDGDNFPVAIYFTSVGDEARLDGVDITLFYSTSRVASAIFIFTIIEPTSPIISNCSIYQNYVNFGATVTVNASFSDQVSPTLINCQIRNNQGYYSGGVWCYSGNGGGYIRLTLLNCTFVGNQGSEGGAVTNGEGLDPFEINLTNCIVWGNSNSPGPAIYNNYGITTITHSDIQDVTPSGSIVSVDPQFVDAAAGNYRLQGCSPLVNQGSTVAYTTANGPDTDLAGNNRLVGTIDMGAYEFQNSLAITGGPASASTVCPGSTVSVPVSATSAGSISYQWFKEGNSLGELQTSATLSLTNVQASDAGNYKVVVTSDCQSLTSTAFSLSISSGAASPVLSVAPAVTQPILQNTPSVTVNIAGCAGGTVNWSGSNATSGTGPVINVPTTNVTSIVYSATCTLGSCASQPGSTTVTISPPLVSGSFDGFVYGADCSTFRGWAWDRNKGNTAVSVDILDGATVLATLLADVFRQDLQTAGKGNGKHAFSWTIPESLKDGLAHNLSARVSGSGFILKDSPKALICQGSSTPTNKAPVPPSPTVLIAPLAAQVNVPFSGTLVAFTDPESQPLTYALSGLPDGLSINTVNRVISGTPTVAGTFVLAYSASDGTLINSVSFPLTVNPASTTTVTGSFEGYLDKVECGTIRGWVWDRNKPNTPVSVEFYAKTAGGSETVVGSTVANIFRQDLKDAGKGNGAHAYSFEVPNGLKDGQTRAMYGRVLGSTYVLKDSGKPLTCNSPTRLSAETGPELQVTVLGNPVSDQLRVEIRGVEGRLVRLQLTDASGRLITLRQIEAAKAVEQQTVSVQGNPSGLLLLRVESGQKQVTLKVLKP</sequence>
<gene>
    <name evidence="3" type="ORF">GJJ30_12420</name>
</gene>
<evidence type="ECO:0000259" key="2">
    <source>
        <dbReference type="PROSITE" id="PS50835"/>
    </source>
</evidence>
<dbReference type="PROSITE" id="PS50835">
    <property type="entry name" value="IG_LIKE"/>
    <property type="match status" value="1"/>
</dbReference>
<evidence type="ECO:0000313" key="3">
    <source>
        <dbReference type="EMBL" id="MRS62097.1"/>
    </source>
</evidence>
<dbReference type="OrthoDB" id="1491394at2"/>
<dbReference type="Pfam" id="PF13927">
    <property type="entry name" value="Ig_3"/>
    <property type="match status" value="1"/>
</dbReference>
<dbReference type="RefSeq" id="WP_154175472.1">
    <property type="nucleotide sequence ID" value="NZ_WJXZ01000006.1"/>
</dbReference>
<dbReference type="GO" id="GO:0005509">
    <property type="term" value="F:calcium ion binding"/>
    <property type="evidence" value="ECO:0007669"/>
    <property type="project" value="InterPro"/>
</dbReference>
<dbReference type="Proteomes" id="UP000441754">
    <property type="component" value="Unassembled WGS sequence"/>
</dbReference>
<feature type="domain" description="Ig-like" evidence="2">
    <location>
        <begin position="347"/>
        <end position="456"/>
    </location>
</feature>
<dbReference type="InterPro" id="IPR059226">
    <property type="entry name" value="Choice_anch_Q_dom"/>
</dbReference>
<dbReference type="SUPFAM" id="SSF48726">
    <property type="entry name" value="Immunoglobulin"/>
    <property type="match status" value="1"/>
</dbReference>
<dbReference type="GO" id="GO:0016020">
    <property type="term" value="C:membrane"/>
    <property type="evidence" value="ECO:0007669"/>
    <property type="project" value="InterPro"/>
</dbReference>
<dbReference type="NCBIfam" id="NF041518">
    <property type="entry name" value="choice_anch_Q"/>
    <property type="match status" value="1"/>
</dbReference>
<dbReference type="SMART" id="SM00409">
    <property type="entry name" value="IG"/>
    <property type="match status" value="1"/>
</dbReference>
<dbReference type="InterPro" id="IPR015919">
    <property type="entry name" value="Cadherin-like_sf"/>
</dbReference>
<dbReference type="SUPFAM" id="SSF49313">
    <property type="entry name" value="Cadherin-like"/>
    <property type="match status" value="1"/>
</dbReference>
<dbReference type="CDD" id="cd00096">
    <property type="entry name" value="Ig"/>
    <property type="match status" value="1"/>
</dbReference>
<dbReference type="InterPro" id="IPR007110">
    <property type="entry name" value="Ig-like_dom"/>
</dbReference>
<keyword evidence="4" id="KW-1185">Reference proteome</keyword>
<reference evidence="3 4" key="1">
    <citation type="journal article" date="2018" name="Antonie Van Leeuwenhoek">
        <title>Larkinella terrae sp. nov., isolated from soil on Jeju Island, South Korea.</title>
        <authorList>
            <person name="Ten L.N."/>
            <person name="Jeon J."/>
            <person name="Park S.J."/>
            <person name="Park S."/>
            <person name="Lee S.Y."/>
            <person name="Kim M.K."/>
            <person name="Jung H.Y."/>
        </authorList>
    </citation>
    <scope>NUCLEOTIDE SEQUENCE [LARGE SCALE GENOMIC DNA]</scope>
    <source>
        <strain evidence="3 4">KCTC 52001</strain>
    </source>
</reference>
<comment type="caution">
    <text evidence="3">The sequence shown here is derived from an EMBL/GenBank/DDBJ whole genome shotgun (WGS) entry which is preliminary data.</text>
</comment>
<dbReference type="SUPFAM" id="SSF51126">
    <property type="entry name" value="Pectin lyase-like"/>
    <property type="match status" value="1"/>
</dbReference>
<organism evidence="3 4">
    <name type="scientific">Larkinella terrae</name>
    <dbReference type="NCBI Taxonomy" id="2025311"/>
    <lineage>
        <taxon>Bacteria</taxon>
        <taxon>Pseudomonadati</taxon>
        <taxon>Bacteroidota</taxon>
        <taxon>Cytophagia</taxon>
        <taxon>Cytophagales</taxon>
        <taxon>Spirosomataceae</taxon>
        <taxon>Larkinella</taxon>
    </lineage>
</organism>
<dbReference type="InterPro" id="IPR036179">
    <property type="entry name" value="Ig-like_dom_sf"/>
</dbReference>
<proteinExistence type="predicted"/>
<dbReference type="Gene3D" id="2.60.40.10">
    <property type="entry name" value="Immunoglobulins"/>
    <property type="match status" value="2"/>
</dbReference>
<keyword evidence="1" id="KW-0732">Signal</keyword>
<dbReference type="EMBL" id="WJXZ01000006">
    <property type="protein sequence ID" value="MRS62097.1"/>
    <property type="molecule type" value="Genomic_DNA"/>
</dbReference>
<evidence type="ECO:0000256" key="1">
    <source>
        <dbReference type="SAM" id="SignalP"/>
    </source>
</evidence>
<evidence type="ECO:0000313" key="4">
    <source>
        <dbReference type="Proteomes" id="UP000441754"/>
    </source>
</evidence>
<name>A0A7K0EJV9_9BACT</name>
<feature type="chain" id="PRO_5029804145" description="Ig-like domain-containing protein" evidence="1">
    <location>
        <begin position="35"/>
        <end position="952"/>
    </location>
</feature>
<dbReference type="InterPro" id="IPR003599">
    <property type="entry name" value="Ig_sub"/>
</dbReference>
<dbReference type="AlphaFoldDB" id="A0A7K0EJV9"/>
<dbReference type="InterPro" id="IPR011050">
    <property type="entry name" value="Pectin_lyase_fold/virulence"/>
</dbReference>